<dbReference type="RefSeq" id="WP_154445323.1">
    <property type="nucleotide sequence ID" value="NZ_WIND01000002.1"/>
</dbReference>
<evidence type="ECO:0000256" key="3">
    <source>
        <dbReference type="ARBA" id="ARBA00022448"/>
    </source>
</evidence>
<evidence type="ECO:0000256" key="1">
    <source>
        <dbReference type="ARBA" id="ARBA00004651"/>
    </source>
</evidence>
<keyword evidence="5 8" id="KW-0812">Transmembrane</keyword>
<dbReference type="AlphaFoldDB" id="A0A6L5YXC5"/>
<evidence type="ECO:0000256" key="5">
    <source>
        <dbReference type="ARBA" id="ARBA00022692"/>
    </source>
</evidence>
<reference evidence="9 10" key="1">
    <citation type="submission" date="2019-10" db="EMBL/GenBank/DDBJ databases">
        <title>Cognatihalovulum marinum gen. nov. sp. nov., a new member of the family Rhodobacteraceae isolated from deep seawater of the Northwest Indian Ocean.</title>
        <authorList>
            <person name="Ruan C."/>
            <person name="Wang J."/>
            <person name="Zheng X."/>
            <person name="Song L."/>
            <person name="Zhu Y."/>
            <person name="Huang Y."/>
            <person name="Lu Z."/>
            <person name="Du W."/>
            <person name="Huang L."/>
            <person name="Dai X."/>
        </authorList>
    </citation>
    <scope>NUCLEOTIDE SEQUENCE [LARGE SCALE GENOMIC DNA]</scope>
    <source>
        <strain evidence="9 10">2CG4</strain>
    </source>
</reference>
<evidence type="ECO:0000256" key="4">
    <source>
        <dbReference type="ARBA" id="ARBA00022475"/>
    </source>
</evidence>
<organism evidence="9 10">
    <name type="scientific">Halovulum marinum</name>
    <dbReference type="NCBI Taxonomy" id="2662447"/>
    <lineage>
        <taxon>Bacteria</taxon>
        <taxon>Pseudomonadati</taxon>
        <taxon>Pseudomonadota</taxon>
        <taxon>Alphaproteobacteria</taxon>
        <taxon>Rhodobacterales</taxon>
        <taxon>Paracoccaceae</taxon>
        <taxon>Halovulum</taxon>
    </lineage>
</organism>
<dbReference type="PANTHER" id="PTHR21716:SF53">
    <property type="entry name" value="PERMEASE PERM-RELATED"/>
    <property type="match status" value="1"/>
</dbReference>
<dbReference type="GO" id="GO:0005886">
    <property type="term" value="C:plasma membrane"/>
    <property type="evidence" value="ECO:0007669"/>
    <property type="project" value="UniProtKB-SubCell"/>
</dbReference>
<feature type="transmembrane region" description="Helical" evidence="8">
    <location>
        <begin position="5"/>
        <end position="21"/>
    </location>
</feature>
<feature type="transmembrane region" description="Helical" evidence="8">
    <location>
        <begin position="197"/>
        <end position="218"/>
    </location>
</feature>
<evidence type="ECO:0000256" key="8">
    <source>
        <dbReference type="SAM" id="Phobius"/>
    </source>
</evidence>
<comment type="similarity">
    <text evidence="2">Belongs to the autoinducer-2 exporter (AI-2E) (TC 2.A.86) family.</text>
</comment>
<feature type="transmembrane region" description="Helical" evidence="8">
    <location>
        <begin position="259"/>
        <end position="280"/>
    </location>
</feature>
<keyword evidence="6 8" id="KW-1133">Transmembrane helix</keyword>
<dbReference type="Proteomes" id="UP000474957">
    <property type="component" value="Unassembled WGS sequence"/>
</dbReference>
<protein>
    <submittedName>
        <fullName evidence="9">AI-2E family transporter</fullName>
    </submittedName>
</protein>
<name>A0A6L5YXC5_9RHOB</name>
<feature type="transmembrane region" description="Helical" evidence="8">
    <location>
        <begin position="224"/>
        <end position="247"/>
    </location>
</feature>
<evidence type="ECO:0000313" key="9">
    <source>
        <dbReference type="EMBL" id="MSU88887.1"/>
    </source>
</evidence>
<feature type="transmembrane region" description="Helical" evidence="8">
    <location>
        <begin position="64"/>
        <end position="85"/>
    </location>
</feature>
<proteinExistence type="inferred from homology"/>
<evidence type="ECO:0000256" key="6">
    <source>
        <dbReference type="ARBA" id="ARBA00022989"/>
    </source>
</evidence>
<comment type="subcellular location">
    <subcellularLocation>
        <location evidence="1">Cell membrane</location>
        <topology evidence="1">Multi-pass membrane protein</topology>
    </subcellularLocation>
</comment>
<dbReference type="InterPro" id="IPR002549">
    <property type="entry name" value="AI-2E-like"/>
</dbReference>
<feature type="transmembrane region" description="Helical" evidence="8">
    <location>
        <begin position="27"/>
        <end position="44"/>
    </location>
</feature>
<dbReference type="PANTHER" id="PTHR21716">
    <property type="entry name" value="TRANSMEMBRANE PROTEIN"/>
    <property type="match status" value="1"/>
</dbReference>
<evidence type="ECO:0000256" key="7">
    <source>
        <dbReference type="ARBA" id="ARBA00023136"/>
    </source>
</evidence>
<accession>A0A6L5YXC5</accession>
<dbReference type="EMBL" id="WIND01000002">
    <property type="protein sequence ID" value="MSU88887.1"/>
    <property type="molecule type" value="Genomic_DNA"/>
</dbReference>
<evidence type="ECO:0000313" key="10">
    <source>
        <dbReference type="Proteomes" id="UP000474957"/>
    </source>
</evidence>
<keyword evidence="4" id="KW-1003">Cell membrane</keyword>
<comment type="caution">
    <text evidence="9">The sequence shown here is derived from an EMBL/GenBank/DDBJ whole genome shotgun (WGS) entry which is preliminary data.</text>
</comment>
<gene>
    <name evidence="9" type="ORF">GE300_04520</name>
</gene>
<feature type="transmembrane region" description="Helical" evidence="8">
    <location>
        <begin position="300"/>
        <end position="325"/>
    </location>
</feature>
<keyword evidence="10" id="KW-1185">Reference proteome</keyword>
<dbReference type="Pfam" id="PF01594">
    <property type="entry name" value="AI-2E_transport"/>
    <property type="match status" value="1"/>
</dbReference>
<keyword evidence="3" id="KW-0813">Transport</keyword>
<sequence>MRIGQVFYATALAIMVGWLLWIGKPVLLPVIAALMSVYVLSAAADSMGRLPLLGRLPAWARRTLALIGFAIFVALMFALVVNNFAQVAGALQRYESNLEGLVTRTAGLLGLENEPTWENLRRATIDRFDIRPLIAPLLLSLRGLGTTLFLLVLYATFFMAERGQLAAKLTLAMGSADDGARALDVLRRINDRIGRYLVVKTVVNAILGALSYAIMLLLGIEFALFWAVLIAFLNYIPYIGSLVGVVFPVLLSLAQFGSLAMAALVTVALTAAQVFVGGWLEPRMMGRAFNLSPFAVLLALAAWSALWGLPGAVLAVPLTASLVIVMAEIRVTRPVAIMLSASGRV</sequence>
<feature type="transmembrane region" description="Helical" evidence="8">
    <location>
        <begin position="137"/>
        <end position="160"/>
    </location>
</feature>
<keyword evidence="7 8" id="KW-0472">Membrane</keyword>
<evidence type="ECO:0000256" key="2">
    <source>
        <dbReference type="ARBA" id="ARBA00009773"/>
    </source>
</evidence>